<dbReference type="Pfam" id="PF01804">
    <property type="entry name" value="Penicil_amidase"/>
    <property type="match status" value="1"/>
</dbReference>
<dbReference type="InterPro" id="IPR043147">
    <property type="entry name" value="Penicillin_amidase_A-knob"/>
</dbReference>
<gene>
    <name evidence="6" type="ORF">EJN92_09745</name>
</gene>
<dbReference type="InterPro" id="IPR029055">
    <property type="entry name" value="Ntn_hydrolases_N"/>
</dbReference>
<evidence type="ECO:0000256" key="4">
    <source>
        <dbReference type="ARBA" id="ARBA00023145"/>
    </source>
</evidence>
<organism evidence="6 7">
    <name type="scientific">Undibacterium parvum</name>
    <dbReference type="NCBI Taxonomy" id="401471"/>
    <lineage>
        <taxon>Bacteria</taxon>
        <taxon>Pseudomonadati</taxon>
        <taxon>Pseudomonadota</taxon>
        <taxon>Betaproteobacteria</taxon>
        <taxon>Burkholderiales</taxon>
        <taxon>Oxalobacteraceae</taxon>
        <taxon>Undibacterium</taxon>
    </lineage>
</organism>
<accession>A0A3Q9BQN4</accession>
<dbReference type="Gene3D" id="1.10.439.10">
    <property type="entry name" value="Penicillin Amidohydrolase, domain 1"/>
    <property type="match status" value="1"/>
</dbReference>
<dbReference type="PANTHER" id="PTHR34218">
    <property type="entry name" value="PEPTIDASE S45 PENICILLIN AMIDASE"/>
    <property type="match status" value="1"/>
</dbReference>
<dbReference type="GO" id="GO:0017000">
    <property type="term" value="P:antibiotic biosynthetic process"/>
    <property type="evidence" value="ECO:0007669"/>
    <property type="project" value="InterPro"/>
</dbReference>
<dbReference type="GO" id="GO:0016811">
    <property type="term" value="F:hydrolase activity, acting on carbon-nitrogen (but not peptide) bonds, in linear amides"/>
    <property type="evidence" value="ECO:0007669"/>
    <property type="project" value="InterPro"/>
</dbReference>
<dbReference type="SUPFAM" id="SSF56235">
    <property type="entry name" value="N-terminal nucleophile aminohydrolases (Ntn hydrolases)"/>
    <property type="match status" value="1"/>
</dbReference>
<dbReference type="InterPro" id="IPR002692">
    <property type="entry name" value="S45"/>
</dbReference>
<dbReference type="RefSeq" id="WP_126127638.1">
    <property type="nucleotide sequence ID" value="NZ_CP034464.1"/>
</dbReference>
<dbReference type="OrthoDB" id="9760084at2"/>
<evidence type="ECO:0000313" key="6">
    <source>
        <dbReference type="EMBL" id="AZP12256.1"/>
    </source>
</evidence>
<dbReference type="InterPro" id="IPR043146">
    <property type="entry name" value="Penicillin_amidase_N_B-knob"/>
</dbReference>
<evidence type="ECO:0000256" key="3">
    <source>
        <dbReference type="ARBA" id="ARBA00022801"/>
    </source>
</evidence>
<keyword evidence="4" id="KW-0865">Zymogen</keyword>
<keyword evidence="3" id="KW-0378">Hydrolase</keyword>
<evidence type="ECO:0000256" key="1">
    <source>
        <dbReference type="ARBA" id="ARBA00006586"/>
    </source>
</evidence>
<dbReference type="Proteomes" id="UP000275663">
    <property type="component" value="Chromosome"/>
</dbReference>
<dbReference type="PANTHER" id="PTHR34218:SF3">
    <property type="entry name" value="ACYL-HOMOSERINE LACTONE ACYLASE PVDQ"/>
    <property type="match status" value="1"/>
</dbReference>
<feature type="chain" id="PRO_5018760984" evidence="5">
    <location>
        <begin position="26"/>
        <end position="834"/>
    </location>
</feature>
<evidence type="ECO:0000256" key="2">
    <source>
        <dbReference type="ARBA" id="ARBA00022729"/>
    </source>
</evidence>
<dbReference type="InterPro" id="IPR023343">
    <property type="entry name" value="Penicillin_amidase_dom1"/>
</dbReference>
<feature type="signal peptide" evidence="5">
    <location>
        <begin position="1"/>
        <end position="25"/>
    </location>
</feature>
<name>A0A3Q9BQN4_9BURK</name>
<dbReference type="EMBL" id="CP034464">
    <property type="protein sequence ID" value="AZP12256.1"/>
    <property type="molecule type" value="Genomic_DNA"/>
</dbReference>
<sequence length="834" mass="91743">MTPPSMPVTTKCALLALVCPLFSFAASNVLENQQFSPPNFDLHHHYHAEIRRTSLGVPHIKADNWRNLGYGYGYAQAEDNLCTMADAFITYRGERSLYLGAEAGPLNGSTLEAAANLDSDFYHKHIISASVIATAKAAQNTDLRELIAGFAAGYNRYLQHLKNSSNTAHRTCRYAAWLRPIETEDIYRRMVAANLAGGYSNWLNSIASAQPPTNSPVMQKQSLPQKLLPEHIKLPAMQVGGKHGVGSNMIAYGSAASDTASPLLFGNPHWYWRGPDRFYQTQLSIPGKINVSGASFLGVPVILIGYNDNVAWSHTVSTARRFGFFELSLASDDTSAYLRDGKKVKMKAVKLSVDVLQADGRVGQVKRTLYRSEFGPMVNLGLLNPALAWNTNTAFAIRDINADNFRSFRNWLRWNQASSLDEFIRIQKQELAIPWVNTAAIGRGSSKVWYADIGAVPNVSAAQSADCTTPIGQMLGAIPQLARIPFFDGARSSCDWKTDPDSAQAGALGAARMPSLQRSDYVANMNDSYWSTNPKQLMSGYPDIMGDTGNFSLSMRTRLGHLMAQGRLDGQDGYPGNKASIETLKLMVLNSRALTAELFKSQAIALVCAAPQINLYSDPETGQSFPGSAIDVRAACAALRAWDNTGNPGARAAHVWDEFWRRASLLPEAQLYQVQFNASDAIHTPRDLKPAASGYLQQAFAAAVVRVQASGFGMLATRAETLFLTRNQRRIGLYGGCEYSGYFTVSCSENQLDQGGYSMDLNPNGNTYMQVVRFQPHGVEAYSMLSHSLSDDPASRRYSNFSEYYANKHWLKVPFSEHEIRNDAGYQSLVISQH</sequence>
<reference evidence="6 7" key="1">
    <citation type="journal article" date="2011" name="Int. J. Syst. Evol. Microbiol.">
        <title>Description of Undibacterium oligocarboniphilum sp. nov., isolated from purified water, and Undibacterium pigrum strain CCUG 49012 as the type strain of Undibacterium parvum sp. nov., and emended descriptions of the genus Undibacterium and the species Undibacterium pigrum.</title>
        <authorList>
            <person name="Eder W."/>
            <person name="Wanner G."/>
            <person name="Ludwig W."/>
            <person name="Busse H.J."/>
            <person name="Ziemke-Kageler F."/>
            <person name="Lang E."/>
        </authorList>
    </citation>
    <scope>NUCLEOTIDE SEQUENCE [LARGE SCALE GENOMIC DNA]</scope>
    <source>
        <strain evidence="6 7">DSM 23061</strain>
    </source>
</reference>
<dbReference type="KEGG" id="upv:EJN92_09745"/>
<dbReference type="Gene3D" id="2.30.120.10">
    <property type="match status" value="1"/>
</dbReference>
<proteinExistence type="inferred from homology"/>
<dbReference type="AlphaFoldDB" id="A0A3Q9BQN4"/>
<dbReference type="Gene3D" id="3.60.20.10">
    <property type="entry name" value="Glutamine Phosphoribosylpyrophosphate, subunit 1, domain 1"/>
    <property type="match status" value="1"/>
</dbReference>
<dbReference type="Gene3D" id="1.10.1400.10">
    <property type="match status" value="1"/>
</dbReference>
<keyword evidence="7" id="KW-1185">Reference proteome</keyword>
<comment type="similarity">
    <text evidence="1">Belongs to the peptidase S45 family.</text>
</comment>
<evidence type="ECO:0000256" key="5">
    <source>
        <dbReference type="SAM" id="SignalP"/>
    </source>
</evidence>
<protein>
    <submittedName>
        <fullName evidence="6">Penicillin acylase family protein</fullName>
    </submittedName>
</protein>
<keyword evidence="2 5" id="KW-0732">Signal</keyword>
<evidence type="ECO:0000313" key="7">
    <source>
        <dbReference type="Proteomes" id="UP000275663"/>
    </source>
</evidence>